<organism evidence="16 17">
    <name type="scientific">Coccomyxa subellipsoidea</name>
    <dbReference type="NCBI Taxonomy" id="248742"/>
    <lineage>
        <taxon>Eukaryota</taxon>
        <taxon>Viridiplantae</taxon>
        <taxon>Chlorophyta</taxon>
        <taxon>core chlorophytes</taxon>
        <taxon>Trebouxiophyceae</taxon>
        <taxon>Trebouxiophyceae incertae sedis</taxon>
        <taxon>Coccomyxaceae</taxon>
        <taxon>Coccomyxa</taxon>
    </lineage>
</organism>
<evidence type="ECO:0000256" key="5">
    <source>
        <dbReference type="ARBA" id="ARBA00012507"/>
    </source>
</evidence>
<proteinExistence type="inferred from homology"/>
<evidence type="ECO:0000259" key="14">
    <source>
        <dbReference type="Pfam" id="PF26216"/>
    </source>
</evidence>
<reference evidence="16 17" key="1">
    <citation type="journal article" date="2024" name="Nat. Commun.">
        <title>Phylogenomics reveals the evolutionary origins of lichenization in chlorophyte algae.</title>
        <authorList>
            <person name="Puginier C."/>
            <person name="Libourel C."/>
            <person name="Otte J."/>
            <person name="Skaloud P."/>
            <person name="Haon M."/>
            <person name="Grisel S."/>
            <person name="Petersen M."/>
            <person name="Berrin J.G."/>
            <person name="Delaux P.M."/>
            <person name="Dal Grande F."/>
            <person name="Keller J."/>
        </authorList>
    </citation>
    <scope>NUCLEOTIDE SEQUENCE [LARGE SCALE GENOMIC DNA]</scope>
    <source>
        <strain evidence="16 17">SAG 216-7</strain>
    </source>
</reference>
<evidence type="ECO:0000256" key="8">
    <source>
        <dbReference type="ARBA" id="ARBA00022658"/>
    </source>
</evidence>
<dbReference type="PANTHER" id="PTHR20884:SF8">
    <property type="entry name" value="GDP-D-GLUCOSE PHOSPHORYLASE 1"/>
    <property type="match status" value="1"/>
</dbReference>
<dbReference type="EC" id="2.7.7.78" evidence="5"/>
<sequence>MALCVSRVETVLSLQQLLPIDGRDRCPDCPVADVANGGSLALVSFSSGGGFQSKRVRSFGDMQVVPDVDDLGSWLSGSSDEEGSISEGRVPSPPSSEGGGTSLLDTVLLAEWEDRAEQGLFRYDVTACPTKVVPGAYGFVAQFNEGRGSKKRPTEFCVDRVVQPFDTSKFNFTKALQKEVLFQFEAANMPSKGSAFLPLAPVSGSPNLVFINVSPIEYGHVLLVPRALDRLNQLVCPETLKLALQFAHEAANPYFRLAFNSLGAYGTVNHLHFQAYYMAAPFAVERAPTVDLCCLRKYRGVRVSMLTDYPVCGLVFEASDSIDDLASVVGEACQRLSAANIPHNLFVVDCGQRIFLFPNAFARAKAKGLVPNDLLDSQVDPAAFEISGHIIFKRSQDYEHVSQEGVWRLLSYASYLEADVLEMARKVLAE</sequence>
<dbReference type="InterPro" id="IPR026506">
    <property type="entry name" value="GDPGP"/>
</dbReference>
<dbReference type="Proteomes" id="UP001491310">
    <property type="component" value="Unassembled WGS sequence"/>
</dbReference>
<keyword evidence="12" id="KW-0378">Hydrolase</keyword>
<keyword evidence="7" id="KW-0963">Cytoplasm</keyword>
<dbReference type="Pfam" id="PF26216">
    <property type="entry name" value="GDPGP1_C"/>
    <property type="match status" value="1"/>
</dbReference>
<feature type="domain" description="GDPGP1-like N-terminal" evidence="15">
    <location>
        <begin position="104"/>
        <end position="276"/>
    </location>
</feature>
<accession>A0ABR2YNK2</accession>
<name>A0ABR2YNK2_9CHLO</name>
<evidence type="ECO:0000256" key="2">
    <source>
        <dbReference type="ARBA" id="ARBA00003049"/>
    </source>
</evidence>
<comment type="catalytic activity">
    <reaction evidence="1">
        <text>GDP-alpha-D-glucose + phosphate = alpha-D-glucose 1-phosphate + GDP + H(+)</text>
        <dbReference type="Rhea" id="RHEA:30387"/>
        <dbReference type="ChEBI" id="CHEBI:15378"/>
        <dbReference type="ChEBI" id="CHEBI:43474"/>
        <dbReference type="ChEBI" id="CHEBI:58189"/>
        <dbReference type="ChEBI" id="CHEBI:58601"/>
        <dbReference type="ChEBI" id="CHEBI:62230"/>
        <dbReference type="EC" id="2.7.7.78"/>
    </reaction>
</comment>
<evidence type="ECO:0000313" key="16">
    <source>
        <dbReference type="EMBL" id="KAK9908630.1"/>
    </source>
</evidence>
<feature type="region of interest" description="Disordered" evidence="13">
    <location>
        <begin position="76"/>
        <end position="100"/>
    </location>
</feature>
<gene>
    <name evidence="16" type="ORF">WJX75_000661</name>
</gene>
<evidence type="ECO:0000256" key="11">
    <source>
        <dbReference type="ARBA" id="ARBA00022741"/>
    </source>
</evidence>
<dbReference type="EMBL" id="JALJOT010000007">
    <property type="protein sequence ID" value="KAK9908630.1"/>
    <property type="molecule type" value="Genomic_DNA"/>
</dbReference>
<evidence type="ECO:0000256" key="10">
    <source>
        <dbReference type="ARBA" id="ARBA00022695"/>
    </source>
</evidence>
<comment type="caution">
    <text evidence="16">The sequence shown here is derived from an EMBL/GenBank/DDBJ whole genome shotgun (WGS) entry which is preliminary data.</text>
</comment>
<evidence type="ECO:0000259" key="15">
    <source>
        <dbReference type="Pfam" id="PF26217"/>
    </source>
</evidence>
<evidence type="ECO:0000256" key="7">
    <source>
        <dbReference type="ARBA" id="ARBA00022490"/>
    </source>
</evidence>
<keyword evidence="9" id="KW-0808">Transferase</keyword>
<comment type="similarity">
    <text evidence="4">Belongs to the GDPGP1 family.</text>
</comment>
<feature type="domain" description="GDPGP1-like C-terminal" evidence="14">
    <location>
        <begin position="284"/>
        <end position="424"/>
    </location>
</feature>
<keyword evidence="8" id="KW-0344">Guanine-nucleotide releasing factor</keyword>
<protein>
    <recommendedName>
        <fullName evidence="6">GDP-D-glucose phosphorylase 1</fullName>
        <ecNumber evidence="5">2.7.7.78</ecNumber>
    </recommendedName>
</protein>
<comment type="function">
    <text evidence="2">Specific and highly efficient GDP-D-glucose phosphorylase regulating the levels of GDP-D-glucose in cells.</text>
</comment>
<evidence type="ECO:0000256" key="13">
    <source>
        <dbReference type="SAM" id="MobiDB-lite"/>
    </source>
</evidence>
<dbReference type="PANTHER" id="PTHR20884">
    <property type="entry name" value="GDP-D-GLUCOSE PHOSPHORYLASE 1"/>
    <property type="match status" value="1"/>
</dbReference>
<keyword evidence="10" id="KW-0548">Nucleotidyltransferase</keyword>
<comment type="subcellular location">
    <subcellularLocation>
        <location evidence="3">Cytoplasm</location>
    </subcellularLocation>
</comment>
<evidence type="ECO:0000256" key="6">
    <source>
        <dbReference type="ARBA" id="ARBA00018857"/>
    </source>
</evidence>
<evidence type="ECO:0000256" key="12">
    <source>
        <dbReference type="ARBA" id="ARBA00022801"/>
    </source>
</evidence>
<evidence type="ECO:0000313" key="17">
    <source>
        <dbReference type="Proteomes" id="UP001491310"/>
    </source>
</evidence>
<keyword evidence="17" id="KW-1185">Reference proteome</keyword>
<evidence type="ECO:0000256" key="9">
    <source>
        <dbReference type="ARBA" id="ARBA00022679"/>
    </source>
</evidence>
<dbReference type="InterPro" id="IPR058866">
    <property type="entry name" value="GDPGP1_N"/>
</dbReference>
<evidence type="ECO:0000256" key="1">
    <source>
        <dbReference type="ARBA" id="ARBA00000063"/>
    </source>
</evidence>
<keyword evidence="11" id="KW-0547">Nucleotide-binding</keyword>
<evidence type="ECO:0000256" key="4">
    <source>
        <dbReference type="ARBA" id="ARBA00006451"/>
    </source>
</evidence>
<evidence type="ECO:0000256" key="3">
    <source>
        <dbReference type="ARBA" id="ARBA00004496"/>
    </source>
</evidence>
<dbReference type="InterPro" id="IPR058865">
    <property type="entry name" value="GDPGP1_C"/>
</dbReference>
<dbReference type="Pfam" id="PF26217">
    <property type="entry name" value="GDPGP1_N"/>
    <property type="match status" value="1"/>
</dbReference>